<gene>
    <name evidence="4" type="ORF">JHX88_03930</name>
    <name evidence="3" type="ORF">SAMN05421772_11538</name>
</gene>
<reference evidence="4 6" key="2">
    <citation type="submission" date="2021-01" db="EMBL/GenBank/DDBJ databases">
        <title>Biogeographic distribution of Paracoccus.</title>
        <authorList>
            <person name="Hollensteiner J."/>
            <person name="Leineberger J."/>
            <person name="Brinkhoff T."/>
            <person name="Daniel R."/>
        </authorList>
    </citation>
    <scope>NUCLEOTIDE SEQUENCE [LARGE SCALE GENOMIC DNA]</scope>
    <source>
        <strain evidence="4 6">DSM 18447</strain>
    </source>
</reference>
<evidence type="ECO:0000313" key="5">
    <source>
        <dbReference type="Proteomes" id="UP000186216"/>
    </source>
</evidence>
<evidence type="ECO:0000259" key="2">
    <source>
        <dbReference type="Pfam" id="PF11412"/>
    </source>
</evidence>
<dbReference type="EMBL" id="FTOU01000015">
    <property type="protein sequence ID" value="SIT06331.1"/>
    <property type="molecule type" value="Genomic_DNA"/>
</dbReference>
<evidence type="ECO:0000313" key="6">
    <source>
        <dbReference type="Proteomes" id="UP001215549"/>
    </source>
</evidence>
<sequence>MTIRTTLISLCTALAVLPAAAQQLPPGVQSAQLLPGWTDADGNRISALELRLEPGWKTYWRNPGDSGLPPSFEWQESDNLAKISFHWPAPEAIRSGDELTLGYHDLLVLPFTAEPTDPARPIELAASIDLGVCEKICVPAHFELQAPAAGENPDPQIETALARMPEPLSIRPDCTRQDIADGIQLSVLLPRQKIDVAAMELKDRPDIWVSTATLEPSGNDTRATADFVPPSGEPFDLDVSSLLITLIGEDGTVEMRGCDLQGTPSVD</sequence>
<dbReference type="AlphaFoldDB" id="A0AA46A711"/>
<keyword evidence="6" id="KW-1185">Reference proteome</keyword>
<evidence type="ECO:0000256" key="1">
    <source>
        <dbReference type="SAM" id="SignalP"/>
    </source>
</evidence>
<keyword evidence="1" id="KW-0732">Signal</keyword>
<accession>A0AA46A711</accession>
<dbReference type="Proteomes" id="UP000186216">
    <property type="component" value="Unassembled WGS sequence"/>
</dbReference>
<evidence type="ECO:0000313" key="3">
    <source>
        <dbReference type="EMBL" id="SIT06331.1"/>
    </source>
</evidence>
<name>A0AA46A711_9RHOB</name>
<dbReference type="EMBL" id="CP067140">
    <property type="protein sequence ID" value="WCR03918.1"/>
    <property type="molecule type" value="Genomic_DNA"/>
</dbReference>
<dbReference type="RefSeq" id="WP_076527545.1">
    <property type="nucleotide sequence ID" value="NZ_CP067140.1"/>
</dbReference>
<organism evidence="3 5">
    <name type="scientific">Paracoccus saliphilus</name>
    <dbReference type="NCBI Taxonomy" id="405559"/>
    <lineage>
        <taxon>Bacteria</taxon>
        <taxon>Pseudomonadati</taxon>
        <taxon>Pseudomonadota</taxon>
        <taxon>Alphaproteobacteria</taxon>
        <taxon>Rhodobacterales</taxon>
        <taxon>Paracoccaceae</taxon>
        <taxon>Paracoccus</taxon>
    </lineage>
</organism>
<dbReference type="Proteomes" id="UP001215549">
    <property type="component" value="Chromosome"/>
</dbReference>
<evidence type="ECO:0000313" key="4">
    <source>
        <dbReference type="EMBL" id="WCR03918.1"/>
    </source>
</evidence>
<dbReference type="InterPro" id="IPR028250">
    <property type="entry name" value="DsbDN"/>
</dbReference>
<dbReference type="Pfam" id="PF11412">
    <property type="entry name" value="DsbD_N"/>
    <property type="match status" value="1"/>
</dbReference>
<feature type="chain" id="PRO_5041212042" evidence="1">
    <location>
        <begin position="22"/>
        <end position="267"/>
    </location>
</feature>
<feature type="domain" description="Thiol:disulfide interchange protein DsbD N-terminal" evidence="2">
    <location>
        <begin position="40"/>
        <end position="143"/>
    </location>
</feature>
<feature type="signal peptide" evidence="1">
    <location>
        <begin position="1"/>
        <end position="21"/>
    </location>
</feature>
<reference evidence="3 5" key="1">
    <citation type="submission" date="2017-01" db="EMBL/GenBank/DDBJ databases">
        <authorList>
            <person name="Varghese N."/>
            <person name="Submissions S."/>
        </authorList>
    </citation>
    <scope>NUCLEOTIDE SEQUENCE [LARGE SCALE GENOMIC DNA]</scope>
    <source>
        <strain evidence="3 5">DSM 18447</strain>
    </source>
</reference>
<protein>
    <submittedName>
        <fullName evidence="3">Thiol-disulfide interchange protein, contains DsbC and DsbD domains</fullName>
    </submittedName>
</protein>
<proteinExistence type="predicted"/>